<evidence type="ECO:0000256" key="1">
    <source>
        <dbReference type="ARBA" id="ARBA00022679"/>
    </source>
</evidence>
<keyword evidence="4" id="KW-0472">Membrane</keyword>
<evidence type="ECO:0000256" key="5">
    <source>
        <dbReference type="SAM" id="SignalP"/>
    </source>
</evidence>
<feature type="domain" description="Histidine kinase" evidence="6">
    <location>
        <begin position="423"/>
        <end position="610"/>
    </location>
</feature>
<evidence type="ECO:0000256" key="3">
    <source>
        <dbReference type="ARBA" id="ARBA00023012"/>
    </source>
</evidence>
<dbReference type="InterPro" id="IPR011623">
    <property type="entry name" value="7TMR_DISM_rcpt_extracell_dom1"/>
</dbReference>
<feature type="transmembrane region" description="Helical" evidence="4">
    <location>
        <begin position="356"/>
        <end position="377"/>
    </location>
</feature>
<feature type="transmembrane region" description="Helical" evidence="4">
    <location>
        <begin position="238"/>
        <end position="258"/>
    </location>
</feature>
<dbReference type="SUPFAM" id="SSF55874">
    <property type="entry name" value="ATPase domain of HSP90 chaperone/DNA topoisomerase II/histidine kinase"/>
    <property type="match status" value="1"/>
</dbReference>
<dbReference type="AlphaFoldDB" id="A0A1H5ZJ87"/>
<feature type="transmembrane region" description="Helical" evidence="4">
    <location>
        <begin position="206"/>
        <end position="226"/>
    </location>
</feature>
<dbReference type="InterPro" id="IPR005467">
    <property type="entry name" value="His_kinase_dom"/>
</dbReference>
<dbReference type="PROSITE" id="PS50109">
    <property type="entry name" value="HIS_KIN"/>
    <property type="match status" value="1"/>
</dbReference>
<proteinExistence type="predicted"/>
<feature type="transmembrane region" description="Helical" evidence="4">
    <location>
        <begin position="270"/>
        <end position="287"/>
    </location>
</feature>
<evidence type="ECO:0000256" key="2">
    <source>
        <dbReference type="ARBA" id="ARBA00022777"/>
    </source>
</evidence>
<sequence>MACCLRPVLLVIVTAWLMLAVSAARSETLSIGKGEAARSQWTQMTPPAEGWTSVALPDDWSKRWSDFSGVVWYRLRFSVDEPDRPRDVMFDYWTLAGAVWLNGALLHRDASLVEPLSRSWNVTRLFTLSAPLLRKGENELLIRVSGLAGQQPGLGSVTLGAEGELRAQFSRIILLRHGVPMFGLALSAMLGLFFFVVWAMRRSETAYGWFALFALAWSAYLLNQLVESPWPFATSGQWARGTILAFTLACTAFFIFMFRFAERRFPRWEALIWSYFLLSSAILIFIPEERLEAARIILSISFVFLFLAISALFLALTWRSRRLDYIGLNLCNIVVLAIGVHDLSLFSGLIPGTMYVSGFASPLRAICMAVVLAWHFVGSLSRVERFNADLVAKVAVARQELAQTLGQQHELALAATRMEERAQLTHNLHDGLGGALVSNIALLEHDPARLAPERFLAMLKELRDELRLVIDVSSGESGEQRTIVEVLAPLRRRYGLLFESCDISCRWAIDELEDRTLSSRQSLDLTRFVQEGLTNVIKHSRATIVDVSARGEGGRLCLTIADNGRGFVAAGTEMKGAGLDSLQARAKRLGGKLTARSDPAGTHLQLVIPV</sequence>
<dbReference type="Pfam" id="PF02518">
    <property type="entry name" value="HATPase_c"/>
    <property type="match status" value="1"/>
</dbReference>
<reference evidence="7 8" key="1">
    <citation type="submission" date="2016-10" db="EMBL/GenBank/DDBJ databases">
        <authorList>
            <person name="de Groot N.N."/>
        </authorList>
    </citation>
    <scope>NUCLEOTIDE SEQUENCE [LARGE SCALE GENOMIC DNA]</scope>
    <source>
        <strain evidence="7 8">DSM 26656</strain>
    </source>
</reference>
<evidence type="ECO:0000313" key="8">
    <source>
        <dbReference type="Proteomes" id="UP000236743"/>
    </source>
</evidence>
<feature type="chain" id="PRO_5009291593" evidence="5">
    <location>
        <begin position="24"/>
        <end position="610"/>
    </location>
</feature>
<keyword evidence="8" id="KW-1185">Reference proteome</keyword>
<dbReference type="Gene3D" id="3.30.565.10">
    <property type="entry name" value="Histidine kinase-like ATPase, C-terminal domain"/>
    <property type="match status" value="1"/>
</dbReference>
<feature type="transmembrane region" description="Helical" evidence="4">
    <location>
        <begin position="293"/>
        <end position="318"/>
    </location>
</feature>
<keyword evidence="1" id="KW-0808">Transferase</keyword>
<dbReference type="InterPro" id="IPR036890">
    <property type="entry name" value="HATPase_C_sf"/>
</dbReference>
<keyword evidence="4" id="KW-1133">Transmembrane helix</keyword>
<keyword evidence="4" id="KW-0812">Transmembrane</keyword>
<feature type="transmembrane region" description="Helical" evidence="4">
    <location>
        <begin position="330"/>
        <end position="350"/>
    </location>
</feature>
<feature type="signal peptide" evidence="5">
    <location>
        <begin position="1"/>
        <end position="23"/>
    </location>
</feature>
<evidence type="ECO:0000313" key="7">
    <source>
        <dbReference type="EMBL" id="SEG36281.1"/>
    </source>
</evidence>
<dbReference type="InterPro" id="IPR050482">
    <property type="entry name" value="Sensor_HK_TwoCompSys"/>
</dbReference>
<dbReference type="GO" id="GO:0000160">
    <property type="term" value="P:phosphorelay signal transduction system"/>
    <property type="evidence" value="ECO:0007669"/>
    <property type="project" value="UniProtKB-KW"/>
</dbReference>
<dbReference type="GO" id="GO:0016301">
    <property type="term" value="F:kinase activity"/>
    <property type="evidence" value="ECO:0007669"/>
    <property type="project" value="UniProtKB-KW"/>
</dbReference>
<keyword evidence="2" id="KW-0418">Kinase</keyword>
<dbReference type="Proteomes" id="UP000236743">
    <property type="component" value="Unassembled WGS sequence"/>
</dbReference>
<accession>A0A1H5ZJ87</accession>
<feature type="transmembrane region" description="Helical" evidence="4">
    <location>
        <begin position="179"/>
        <end position="199"/>
    </location>
</feature>
<dbReference type="Gene3D" id="2.60.120.260">
    <property type="entry name" value="Galactose-binding domain-like"/>
    <property type="match status" value="1"/>
</dbReference>
<organism evidence="7 8">
    <name type="scientific">Bosea lathyri</name>
    <dbReference type="NCBI Taxonomy" id="1036778"/>
    <lineage>
        <taxon>Bacteria</taxon>
        <taxon>Pseudomonadati</taxon>
        <taxon>Pseudomonadota</taxon>
        <taxon>Alphaproteobacteria</taxon>
        <taxon>Hyphomicrobiales</taxon>
        <taxon>Boseaceae</taxon>
        <taxon>Bosea</taxon>
    </lineage>
</organism>
<dbReference type="PANTHER" id="PTHR24421:SF58">
    <property type="entry name" value="SIGNAL TRANSDUCTION HISTIDINE-PROTEIN KINASE_PHOSPHATASE UHPB"/>
    <property type="match status" value="1"/>
</dbReference>
<dbReference type="PANTHER" id="PTHR24421">
    <property type="entry name" value="NITRATE/NITRITE SENSOR PROTEIN NARX-RELATED"/>
    <property type="match status" value="1"/>
</dbReference>
<evidence type="ECO:0000256" key="4">
    <source>
        <dbReference type="SAM" id="Phobius"/>
    </source>
</evidence>
<dbReference type="Pfam" id="PF07695">
    <property type="entry name" value="7TMR-DISM_7TM"/>
    <property type="match status" value="1"/>
</dbReference>
<dbReference type="InterPro" id="IPR003594">
    <property type="entry name" value="HATPase_dom"/>
</dbReference>
<evidence type="ECO:0000259" key="6">
    <source>
        <dbReference type="PROSITE" id="PS50109"/>
    </source>
</evidence>
<dbReference type="CDD" id="cd16917">
    <property type="entry name" value="HATPase_UhpB-NarQ-NarX-like"/>
    <property type="match status" value="1"/>
</dbReference>
<keyword evidence="5" id="KW-0732">Signal</keyword>
<name>A0A1H5ZJ87_9HYPH</name>
<dbReference type="EMBL" id="FNUY01000004">
    <property type="protein sequence ID" value="SEG36281.1"/>
    <property type="molecule type" value="Genomic_DNA"/>
</dbReference>
<protein>
    <submittedName>
        <fullName evidence="7">7TM diverse intracellular signalling</fullName>
    </submittedName>
</protein>
<gene>
    <name evidence="7" type="ORF">SAMN04488115_104466</name>
</gene>
<dbReference type="SUPFAM" id="SSF49785">
    <property type="entry name" value="Galactose-binding domain-like"/>
    <property type="match status" value="1"/>
</dbReference>
<dbReference type="InterPro" id="IPR008979">
    <property type="entry name" value="Galactose-bd-like_sf"/>
</dbReference>
<keyword evidence="3" id="KW-0902">Two-component regulatory system</keyword>